<feature type="transmembrane region" description="Helical" evidence="1">
    <location>
        <begin position="50"/>
        <end position="71"/>
    </location>
</feature>
<keyword evidence="1" id="KW-0472">Membrane</keyword>
<evidence type="ECO:0000259" key="2">
    <source>
        <dbReference type="Pfam" id="PF04266"/>
    </source>
</evidence>
<dbReference type="Pfam" id="PF04266">
    <property type="entry name" value="ASCH"/>
    <property type="match status" value="1"/>
</dbReference>
<dbReference type="AlphaFoldDB" id="A0A7C5UAE9"/>
<dbReference type="InterPro" id="IPR015947">
    <property type="entry name" value="PUA-like_sf"/>
</dbReference>
<name>A0A7C5UAE9_CALS0</name>
<comment type="caution">
    <text evidence="3">The sequence shown here is derived from an EMBL/GenBank/DDBJ whole genome shotgun (WGS) entry which is preliminary data.</text>
</comment>
<keyword evidence="1" id="KW-1133">Transmembrane helix</keyword>
<evidence type="ECO:0000256" key="1">
    <source>
        <dbReference type="SAM" id="Phobius"/>
    </source>
</evidence>
<dbReference type="SUPFAM" id="SSF88697">
    <property type="entry name" value="PUA domain-like"/>
    <property type="match status" value="1"/>
</dbReference>
<dbReference type="EMBL" id="DRXS01000257">
    <property type="protein sequence ID" value="HHR41126.1"/>
    <property type="molecule type" value="Genomic_DNA"/>
</dbReference>
<gene>
    <name evidence="3" type="ORF">ENM42_04775</name>
</gene>
<keyword evidence="1" id="KW-0812">Transmembrane</keyword>
<protein>
    <submittedName>
        <fullName evidence="3">ASCH domain-containing protein</fullName>
    </submittedName>
</protein>
<proteinExistence type="predicted"/>
<sequence length="125" mass="14859">MEKKWTAKNSGSELDGLIVKQPYANQIINRLKKWEMRTKPPPKEKIGRRIYLLSAGYVLGIIMITGVKGPFNQRELKQYQRFHLGASPRYKYAWVVKVVKKFRRPRKYVHPWGAQVWVRDVKYAR</sequence>
<dbReference type="InterPro" id="IPR007374">
    <property type="entry name" value="ASCH_domain"/>
</dbReference>
<organism evidence="3">
    <name type="scientific">Caldiarchaeum subterraneum</name>
    <dbReference type="NCBI Taxonomy" id="311458"/>
    <lineage>
        <taxon>Archaea</taxon>
        <taxon>Nitrososphaerota</taxon>
        <taxon>Candidatus Caldarchaeales</taxon>
        <taxon>Candidatus Caldarchaeaceae</taxon>
        <taxon>Candidatus Caldarchaeum</taxon>
    </lineage>
</organism>
<feature type="domain" description="ASCH" evidence="2">
    <location>
        <begin position="18"/>
        <end position="102"/>
    </location>
</feature>
<accession>A0A7C5UAE9</accession>
<reference evidence="3" key="1">
    <citation type="journal article" date="2020" name="mSystems">
        <title>Genome- and Community-Level Interaction Insights into Carbon Utilization and Element Cycling Functions of Hydrothermarchaeota in Hydrothermal Sediment.</title>
        <authorList>
            <person name="Zhou Z."/>
            <person name="Liu Y."/>
            <person name="Xu W."/>
            <person name="Pan J."/>
            <person name="Luo Z.H."/>
            <person name="Li M."/>
        </authorList>
    </citation>
    <scope>NUCLEOTIDE SEQUENCE [LARGE SCALE GENOMIC DNA]</scope>
    <source>
        <strain evidence="3">SpSt-1084</strain>
    </source>
</reference>
<evidence type="ECO:0000313" key="3">
    <source>
        <dbReference type="EMBL" id="HHR41126.1"/>
    </source>
</evidence>
<dbReference type="Gene3D" id="2.30.130.30">
    <property type="entry name" value="Hypothetical protein"/>
    <property type="match status" value="1"/>
</dbReference>